<keyword evidence="1" id="KW-0812">Transmembrane</keyword>
<feature type="transmembrane region" description="Helical" evidence="1">
    <location>
        <begin position="81"/>
        <end position="97"/>
    </location>
</feature>
<organism evidence="3 4">
    <name type="scientific">Natronincola ferrireducens</name>
    <dbReference type="NCBI Taxonomy" id="393762"/>
    <lineage>
        <taxon>Bacteria</taxon>
        <taxon>Bacillati</taxon>
        <taxon>Bacillota</taxon>
        <taxon>Clostridia</taxon>
        <taxon>Peptostreptococcales</taxon>
        <taxon>Natronincolaceae</taxon>
        <taxon>Natronincola</taxon>
    </lineage>
</organism>
<feature type="transmembrane region" description="Helical" evidence="1">
    <location>
        <begin position="160"/>
        <end position="181"/>
    </location>
</feature>
<evidence type="ECO:0000259" key="2">
    <source>
        <dbReference type="Pfam" id="PF04235"/>
    </source>
</evidence>
<proteinExistence type="predicted"/>
<dbReference type="InterPro" id="IPR052529">
    <property type="entry name" value="Bact_Transport_Assoc"/>
</dbReference>
<sequence length="409" mass="46993">MHDSNSAQLQPVSEQSRVKEIDIIRGFALFGVLLVNVVFFSYVTIDSLTSGIHVLSYPLNLSNSTDRILAIFIKLFAEGKFYTIFSILFGLGFYIFIKKVEEKGFSPKSLFRRRLLLLMLFGVLNLFLVWFGDILHVYALIGFILLAFRNKSIKSLKRWIVILLIISTLLMTISTPSPLALRSHFGDVDYFSYSERVERSFDIYENGSYFEIIRFRITNDLPFVLISLLFTIPKILGMFLIGLLLAKLKIFHDIKGNLHLIKKMWKTTGALSVLSTLICIIMGYIFLPSLVVASLFFGLFFELGTVFLSLFYITSLLLLLRKDTFIKILAPLQWVGRMALTNYLVQCILCSFVFYGQGLGLITNMGILAGVLFTVVIFSLQVIFSKVWFDYYKFGPLEWVWRKYTYSKV</sequence>
<gene>
    <name evidence="3" type="ORF">SAMN05660472_00775</name>
</gene>
<accession>A0A1G8Z8X1</accession>
<evidence type="ECO:0000313" key="3">
    <source>
        <dbReference type="EMBL" id="SDK11522.1"/>
    </source>
</evidence>
<feature type="transmembrane region" description="Helical" evidence="1">
    <location>
        <begin position="293"/>
        <end position="320"/>
    </location>
</feature>
<name>A0A1G8Z8X1_9FIRM</name>
<dbReference type="AlphaFoldDB" id="A0A1G8Z8X1"/>
<protein>
    <recommendedName>
        <fullName evidence="2">DUF418 domain-containing protein</fullName>
    </recommendedName>
</protein>
<feature type="transmembrane region" description="Helical" evidence="1">
    <location>
        <begin position="361"/>
        <end position="384"/>
    </location>
</feature>
<dbReference type="STRING" id="393762.SAMN05660472_00775"/>
<dbReference type="Proteomes" id="UP000198718">
    <property type="component" value="Unassembled WGS sequence"/>
</dbReference>
<dbReference type="Pfam" id="PF04235">
    <property type="entry name" value="DUF418"/>
    <property type="match status" value="1"/>
</dbReference>
<feature type="transmembrane region" description="Helical" evidence="1">
    <location>
        <begin position="332"/>
        <end position="355"/>
    </location>
</feature>
<dbReference type="PANTHER" id="PTHR30590:SF2">
    <property type="entry name" value="INNER MEMBRANE PROTEIN"/>
    <property type="match status" value="1"/>
</dbReference>
<dbReference type="EMBL" id="FNFP01000001">
    <property type="protein sequence ID" value="SDK11522.1"/>
    <property type="molecule type" value="Genomic_DNA"/>
</dbReference>
<evidence type="ECO:0000313" key="4">
    <source>
        <dbReference type="Proteomes" id="UP000198718"/>
    </source>
</evidence>
<dbReference type="PANTHER" id="PTHR30590">
    <property type="entry name" value="INNER MEMBRANE PROTEIN"/>
    <property type="match status" value="1"/>
</dbReference>
<dbReference type="InterPro" id="IPR007349">
    <property type="entry name" value="DUF418"/>
</dbReference>
<feature type="transmembrane region" description="Helical" evidence="1">
    <location>
        <begin position="117"/>
        <end position="148"/>
    </location>
</feature>
<evidence type="ECO:0000256" key="1">
    <source>
        <dbReference type="SAM" id="Phobius"/>
    </source>
</evidence>
<dbReference type="OrthoDB" id="9807744at2"/>
<dbReference type="RefSeq" id="WP_090550508.1">
    <property type="nucleotide sequence ID" value="NZ_FNFP01000001.1"/>
</dbReference>
<feature type="domain" description="DUF418" evidence="2">
    <location>
        <begin position="245"/>
        <end position="407"/>
    </location>
</feature>
<reference evidence="3 4" key="1">
    <citation type="submission" date="2016-10" db="EMBL/GenBank/DDBJ databases">
        <authorList>
            <person name="de Groot N.N."/>
        </authorList>
    </citation>
    <scope>NUCLEOTIDE SEQUENCE [LARGE SCALE GENOMIC DNA]</scope>
    <source>
        <strain evidence="3 4">DSM 18346</strain>
    </source>
</reference>
<feature type="transmembrane region" description="Helical" evidence="1">
    <location>
        <begin position="23"/>
        <end position="45"/>
    </location>
</feature>
<keyword evidence="1" id="KW-0472">Membrane</keyword>
<keyword evidence="1" id="KW-1133">Transmembrane helix</keyword>
<feature type="transmembrane region" description="Helical" evidence="1">
    <location>
        <begin position="223"/>
        <end position="246"/>
    </location>
</feature>
<keyword evidence="4" id="KW-1185">Reference proteome</keyword>
<feature type="transmembrane region" description="Helical" evidence="1">
    <location>
        <begin position="267"/>
        <end position="287"/>
    </location>
</feature>